<name>A0ABV9EQB3_9ACTN</name>
<comment type="caution">
    <text evidence="2">The sequence shown here is derived from an EMBL/GenBank/DDBJ whole genome shotgun (WGS) entry which is preliminary data.</text>
</comment>
<dbReference type="Proteomes" id="UP001595891">
    <property type="component" value="Unassembled WGS sequence"/>
</dbReference>
<evidence type="ECO:0000313" key="2">
    <source>
        <dbReference type="EMBL" id="MFC4590671.1"/>
    </source>
</evidence>
<organism evidence="2 3">
    <name type="scientific">Sphaerisporangium corydalis</name>
    <dbReference type="NCBI Taxonomy" id="1441875"/>
    <lineage>
        <taxon>Bacteria</taxon>
        <taxon>Bacillati</taxon>
        <taxon>Actinomycetota</taxon>
        <taxon>Actinomycetes</taxon>
        <taxon>Streptosporangiales</taxon>
        <taxon>Streptosporangiaceae</taxon>
        <taxon>Sphaerisporangium</taxon>
    </lineage>
</organism>
<feature type="compositionally biased region" description="Basic and acidic residues" evidence="1">
    <location>
        <begin position="29"/>
        <end position="44"/>
    </location>
</feature>
<evidence type="ECO:0000313" key="3">
    <source>
        <dbReference type="Proteomes" id="UP001595891"/>
    </source>
</evidence>
<dbReference type="EMBL" id="JBHSFN010000024">
    <property type="protein sequence ID" value="MFC4590671.1"/>
    <property type="molecule type" value="Genomic_DNA"/>
</dbReference>
<proteinExistence type="predicted"/>
<dbReference type="RefSeq" id="WP_262847821.1">
    <property type="nucleotide sequence ID" value="NZ_JANZYP010000067.1"/>
</dbReference>
<reference evidence="3" key="1">
    <citation type="journal article" date="2019" name="Int. J. Syst. Evol. Microbiol.">
        <title>The Global Catalogue of Microorganisms (GCM) 10K type strain sequencing project: providing services to taxonomists for standard genome sequencing and annotation.</title>
        <authorList>
            <consortium name="The Broad Institute Genomics Platform"/>
            <consortium name="The Broad Institute Genome Sequencing Center for Infectious Disease"/>
            <person name="Wu L."/>
            <person name="Ma J."/>
        </authorList>
    </citation>
    <scope>NUCLEOTIDE SEQUENCE [LARGE SCALE GENOMIC DNA]</scope>
    <source>
        <strain evidence="3">CCUG 49560</strain>
    </source>
</reference>
<feature type="compositionally biased region" description="Pro residues" evidence="1">
    <location>
        <begin position="60"/>
        <end position="92"/>
    </location>
</feature>
<feature type="region of interest" description="Disordered" evidence="1">
    <location>
        <begin position="1"/>
        <end position="116"/>
    </location>
</feature>
<feature type="compositionally biased region" description="Pro residues" evidence="1">
    <location>
        <begin position="99"/>
        <end position="111"/>
    </location>
</feature>
<evidence type="ECO:0000256" key="1">
    <source>
        <dbReference type="SAM" id="MobiDB-lite"/>
    </source>
</evidence>
<protein>
    <recommendedName>
        <fullName evidence="4">DUF4352 domain-containing protein</fullName>
    </recommendedName>
</protein>
<gene>
    <name evidence="2" type="ORF">ACFO8L_31565</name>
</gene>
<evidence type="ECO:0008006" key="4">
    <source>
        <dbReference type="Google" id="ProtNLM"/>
    </source>
</evidence>
<accession>A0ABV9EQB3</accession>
<sequence length="287" mass="30923">MSDQNPEDTGVWSPPAAEPSWFTPSKRLPRPDARVWPPPEREPRGSSTVPIPVIEDGPAPRRPTWPPPVPTPPAPVPQPFTRPPFSGPPVPPSAAAAVPAPPAPPAPAAPPPKRRRAPIPKVAKIGLQIAGAVGLTAAFLAMRGYDALQRYEKDVPPANVQQVSAGQEATLADAKWRLIGVSTMTDPQAAQQPGRTMLRIELQATPLNADGTRFALTPPGLYLADKAGRTWMVEPWKSPEKLTPGVAGRFTLISLVPKEMVDQVELTLWPNPYLGRQQSGDALRFDR</sequence>
<keyword evidence="3" id="KW-1185">Reference proteome</keyword>